<reference evidence="1" key="1">
    <citation type="submission" date="2022-07" db="EMBL/GenBank/DDBJ databases">
        <title>Phylogenomic reconstructions and comparative analyses of Kickxellomycotina fungi.</title>
        <authorList>
            <person name="Reynolds N.K."/>
            <person name="Stajich J.E."/>
            <person name="Barry K."/>
            <person name="Grigoriev I.V."/>
            <person name="Crous P."/>
            <person name="Smith M.E."/>
        </authorList>
    </citation>
    <scope>NUCLEOTIDE SEQUENCE</scope>
    <source>
        <strain evidence="1">CBS 102833</strain>
    </source>
</reference>
<proteinExistence type="predicted"/>
<keyword evidence="2" id="KW-1185">Reference proteome</keyword>
<dbReference type="Proteomes" id="UP001140096">
    <property type="component" value="Unassembled WGS sequence"/>
</dbReference>
<name>A0ACC1L3T4_9FUNG</name>
<sequence>MHSTLQRPHLHSRQPQPSTSSSLSLSSTPSNGGKAAAAAVYRRAEDSDNIDDILDSLWPTGAATLYLHHQPLQGSRPPSAQSQPTSSLLSNGQCTPPEDAACGRVAPATTQHPLHASEHSEYRLVAPSATAPASAAQRAAGVPASGRSVSASIQIGDPEWRVDSPQSMARPLHHLPKLPSPVSPATPAAYHARPHQGVDACRMRPALPNLGLGVPAHRMQASARSVTMGSACHSPSLPTRVVTPAERVARLHAVSGLAARAVARRCMSAHSSVLPAGLAYAEEAAMADSYSHL</sequence>
<evidence type="ECO:0000313" key="1">
    <source>
        <dbReference type="EMBL" id="KAJ2800394.1"/>
    </source>
</evidence>
<feature type="non-terminal residue" evidence="1">
    <location>
        <position position="293"/>
    </location>
</feature>
<gene>
    <name evidence="1" type="ORF">H4S07_005189</name>
</gene>
<dbReference type="EMBL" id="JANBUP010002423">
    <property type="protein sequence ID" value="KAJ2800394.1"/>
    <property type="molecule type" value="Genomic_DNA"/>
</dbReference>
<accession>A0ACC1L3T4</accession>
<protein>
    <submittedName>
        <fullName evidence="1">Uncharacterized protein</fullName>
    </submittedName>
</protein>
<organism evidence="1 2">
    <name type="scientific">Coemansia furcata</name>
    <dbReference type="NCBI Taxonomy" id="417177"/>
    <lineage>
        <taxon>Eukaryota</taxon>
        <taxon>Fungi</taxon>
        <taxon>Fungi incertae sedis</taxon>
        <taxon>Zoopagomycota</taxon>
        <taxon>Kickxellomycotina</taxon>
        <taxon>Kickxellomycetes</taxon>
        <taxon>Kickxellales</taxon>
        <taxon>Kickxellaceae</taxon>
        <taxon>Coemansia</taxon>
    </lineage>
</organism>
<comment type="caution">
    <text evidence="1">The sequence shown here is derived from an EMBL/GenBank/DDBJ whole genome shotgun (WGS) entry which is preliminary data.</text>
</comment>
<evidence type="ECO:0000313" key="2">
    <source>
        <dbReference type="Proteomes" id="UP001140096"/>
    </source>
</evidence>